<reference evidence="1 2" key="1">
    <citation type="submission" date="2016-07" db="EMBL/GenBank/DDBJ databases">
        <title>Draft Genome Sequence of Oceanisphaera psychrotolerans, isolated from coastal sediment samples.</title>
        <authorList>
            <person name="Zhuo S."/>
            <person name="Ruan Z."/>
        </authorList>
    </citation>
    <scope>NUCLEOTIDE SEQUENCE [LARGE SCALE GENOMIC DNA]</scope>
    <source>
        <strain evidence="1 2">LAM-WHM-ZC</strain>
    </source>
</reference>
<comment type="caution">
    <text evidence="1">The sequence shown here is derived from an EMBL/GenBank/DDBJ whole genome shotgun (WGS) entry which is preliminary data.</text>
</comment>
<dbReference type="EMBL" id="MDKE01000050">
    <property type="protein sequence ID" value="OIN06060.1"/>
    <property type="molecule type" value="Genomic_DNA"/>
</dbReference>
<gene>
    <name evidence="1" type="ORF">BFR47_17230</name>
</gene>
<evidence type="ECO:0000313" key="1">
    <source>
        <dbReference type="EMBL" id="OIN06060.1"/>
    </source>
</evidence>
<dbReference type="Proteomes" id="UP000243073">
    <property type="component" value="Unassembled WGS sequence"/>
</dbReference>
<proteinExistence type="predicted"/>
<organism evidence="1 2">
    <name type="scientific">Oceanisphaera psychrotolerans</name>
    <dbReference type="NCBI Taxonomy" id="1414654"/>
    <lineage>
        <taxon>Bacteria</taxon>
        <taxon>Pseudomonadati</taxon>
        <taxon>Pseudomonadota</taxon>
        <taxon>Gammaproteobacteria</taxon>
        <taxon>Aeromonadales</taxon>
        <taxon>Aeromonadaceae</taxon>
        <taxon>Oceanisphaera</taxon>
    </lineage>
</organism>
<dbReference type="AlphaFoldDB" id="A0A1J4QCF7"/>
<sequence length="89" mass="10183">MLFDGDNDQKNKFIDHSMWNRLINDAKTPLTKGVHQFQVDLEEFLNIEKPNSKRGDLKPINVIKKHVSGEIAMDKLEELKAIVHGITSV</sequence>
<keyword evidence="2" id="KW-1185">Reference proteome</keyword>
<dbReference type="STRING" id="1414654.BFR47_17230"/>
<protein>
    <submittedName>
        <fullName evidence="1">Uncharacterized protein</fullName>
    </submittedName>
</protein>
<evidence type="ECO:0000313" key="2">
    <source>
        <dbReference type="Proteomes" id="UP000243073"/>
    </source>
</evidence>
<accession>A0A1J4QCF7</accession>
<name>A0A1J4QCF7_9GAMM</name>